<comment type="similarity">
    <text evidence="12">Belongs to the ABC transporter superfamily. Macrolide exporter (TC 3.A.1.122) family.</text>
</comment>
<name>A0A5E4XY74_9BURK</name>
<keyword evidence="17" id="KW-1185">Reference proteome</keyword>
<dbReference type="AlphaFoldDB" id="A0A5E4XY74"/>
<dbReference type="InterPro" id="IPR017911">
    <property type="entry name" value="MacB-like_ATP-bd"/>
</dbReference>
<dbReference type="InterPro" id="IPR003838">
    <property type="entry name" value="ABC3_permease_C"/>
</dbReference>
<dbReference type="Gene3D" id="3.40.50.300">
    <property type="entry name" value="P-loop containing nucleotide triphosphate hydrolases"/>
    <property type="match status" value="1"/>
</dbReference>
<keyword evidence="3" id="KW-1003">Cell membrane</keyword>
<evidence type="ECO:0000313" key="17">
    <source>
        <dbReference type="Proteomes" id="UP000406256"/>
    </source>
</evidence>
<evidence type="ECO:0000256" key="3">
    <source>
        <dbReference type="ARBA" id="ARBA00022475"/>
    </source>
</evidence>
<dbReference type="GO" id="GO:0098796">
    <property type="term" value="C:membrane protein complex"/>
    <property type="evidence" value="ECO:0007669"/>
    <property type="project" value="UniProtKB-ARBA"/>
</dbReference>
<evidence type="ECO:0000256" key="4">
    <source>
        <dbReference type="ARBA" id="ARBA00022519"/>
    </source>
</evidence>
<evidence type="ECO:0000256" key="13">
    <source>
        <dbReference type="SAM" id="MobiDB-lite"/>
    </source>
</evidence>
<dbReference type="SUPFAM" id="SSF52540">
    <property type="entry name" value="P-loop containing nucleoside triphosphate hydrolases"/>
    <property type="match status" value="1"/>
</dbReference>
<proteinExistence type="inferred from homology"/>
<dbReference type="Pfam" id="PF02687">
    <property type="entry name" value="FtsX"/>
    <property type="match status" value="1"/>
</dbReference>
<feature type="compositionally biased region" description="Low complexity" evidence="13">
    <location>
        <begin position="257"/>
        <end position="283"/>
    </location>
</feature>
<dbReference type="GO" id="GO:0046677">
    <property type="term" value="P:response to antibiotic"/>
    <property type="evidence" value="ECO:0007669"/>
    <property type="project" value="UniProtKB-KW"/>
</dbReference>
<evidence type="ECO:0000256" key="10">
    <source>
        <dbReference type="ARBA" id="ARBA00023136"/>
    </source>
</evidence>
<keyword evidence="4" id="KW-0997">Cell inner membrane</keyword>
<protein>
    <submittedName>
        <fullName evidence="16">Macrolide ABC transporter permease/ATP-binding protein MacB</fullName>
    </submittedName>
</protein>
<dbReference type="CDD" id="cd03255">
    <property type="entry name" value="ABC_MJ0796_LolCDE_FtsE"/>
    <property type="match status" value="1"/>
</dbReference>
<dbReference type="GO" id="GO:0005886">
    <property type="term" value="C:plasma membrane"/>
    <property type="evidence" value="ECO:0007669"/>
    <property type="project" value="UniProtKB-SubCell"/>
</dbReference>
<dbReference type="GO" id="GO:0005524">
    <property type="term" value="F:ATP binding"/>
    <property type="evidence" value="ECO:0007669"/>
    <property type="project" value="UniProtKB-KW"/>
</dbReference>
<feature type="transmembrane region" description="Helical" evidence="14">
    <location>
        <begin position="595"/>
        <end position="619"/>
    </location>
</feature>
<dbReference type="InterPro" id="IPR025857">
    <property type="entry name" value="MacB_PCD"/>
</dbReference>
<dbReference type="FunFam" id="3.40.50.300:FF:000032">
    <property type="entry name" value="Export ABC transporter ATP-binding protein"/>
    <property type="match status" value="1"/>
</dbReference>
<dbReference type="InterPro" id="IPR003593">
    <property type="entry name" value="AAA+_ATPase"/>
</dbReference>
<keyword evidence="10 14" id="KW-0472">Membrane</keyword>
<dbReference type="EMBL" id="CABPSB010000018">
    <property type="protein sequence ID" value="VVE41324.1"/>
    <property type="molecule type" value="Genomic_DNA"/>
</dbReference>
<reference evidence="16 17" key="1">
    <citation type="submission" date="2019-08" db="EMBL/GenBank/DDBJ databases">
        <authorList>
            <person name="Peeters C."/>
        </authorList>
    </citation>
    <scope>NUCLEOTIDE SEQUENCE [LARGE SCALE GENOMIC DNA]</scope>
    <source>
        <strain evidence="16 17">LMG 31108</strain>
    </source>
</reference>
<dbReference type="InterPro" id="IPR017871">
    <property type="entry name" value="ABC_transporter-like_CS"/>
</dbReference>
<feature type="compositionally biased region" description="Low complexity" evidence="13">
    <location>
        <begin position="292"/>
        <end position="301"/>
    </location>
</feature>
<feature type="region of interest" description="Disordered" evidence="13">
    <location>
        <begin position="247"/>
        <end position="316"/>
    </location>
</feature>
<evidence type="ECO:0000259" key="15">
    <source>
        <dbReference type="PROSITE" id="PS50893"/>
    </source>
</evidence>
<feature type="domain" description="ABC transporter" evidence="15">
    <location>
        <begin position="27"/>
        <end position="265"/>
    </location>
</feature>
<dbReference type="PANTHER" id="PTHR30572">
    <property type="entry name" value="MEMBRANE COMPONENT OF TRANSPORTER-RELATED"/>
    <property type="match status" value="1"/>
</dbReference>
<evidence type="ECO:0000256" key="6">
    <source>
        <dbReference type="ARBA" id="ARBA00022741"/>
    </source>
</evidence>
<keyword evidence="5 14" id="KW-0812">Transmembrane</keyword>
<keyword evidence="7 16" id="KW-0067">ATP-binding</keyword>
<evidence type="ECO:0000256" key="14">
    <source>
        <dbReference type="SAM" id="Phobius"/>
    </source>
</evidence>
<evidence type="ECO:0000256" key="12">
    <source>
        <dbReference type="ARBA" id="ARBA00038388"/>
    </source>
</evidence>
<keyword evidence="8" id="KW-1278">Translocase</keyword>
<keyword evidence="2" id="KW-0813">Transport</keyword>
<evidence type="ECO:0000256" key="11">
    <source>
        <dbReference type="ARBA" id="ARBA00023251"/>
    </source>
</evidence>
<evidence type="ECO:0000256" key="9">
    <source>
        <dbReference type="ARBA" id="ARBA00022989"/>
    </source>
</evidence>
<feature type="compositionally biased region" description="Low complexity" evidence="13">
    <location>
        <begin position="1"/>
        <end position="16"/>
    </location>
</feature>
<feature type="region of interest" description="Disordered" evidence="13">
    <location>
        <begin position="1"/>
        <end position="22"/>
    </location>
</feature>
<evidence type="ECO:0000313" key="16">
    <source>
        <dbReference type="EMBL" id="VVE41324.1"/>
    </source>
</evidence>
<dbReference type="Proteomes" id="UP000406256">
    <property type="component" value="Unassembled WGS sequence"/>
</dbReference>
<dbReference type="PANTHER" id="PTHR30572:SF7">
    <property type="entry name" value="MACROLIDE EXPORT ATP-BINDING_PERMEASE PROTEIN MACB"/>
    <property type="match status" value="1"/>
</dbReference>
<dbReference type="GO" id="GO:0016887">
    <property type="term" value="F:ATP hydrolysis activity"/>
    <property type="evidence" value="ECO:0007669"/>
    <property type="project" value="InterPro"/>
</dbReference>
<keyword evidence="9 14" id="KW-1133">Transmembrane helix</keyword>
<evidence type="ECO:0000256" key="8">
    <source>
        <dbReference type="ARBA" id="ARBA00022967"/>
    </source>
</evidence>
<dbReference type="PROSITE" id="PS00211">
    <property type="entry name" value="ABC_TRANSPORTER_1"/>
    <property type="match status" value="1"/>
</dbReference>
<dbReference type="InterPro" id="IPR050250">
    <property type="entry name" value="Macrolide_Exporter_MacB"/>
</dbReference>
<dbReference type="Pfam" id="PF00005">
    <property type="entry name" value="ABC_tran"/>
    <property type="match status" value="1"/>
</dbReference>
<dbReference type="GO" id="GO:0022857">
    <property type="term" value="F:transmembrane transporter activity"/>
    <property type="evidence" value="ECO:0007669"/>
    <property type="project" value="TreeGrafter"/>
</dbReference>
<keyword evidence="6" id="KW-0547">Nucleotide-binding</keyword>
<keyword evidence="11" id="KW-0046">Antibiotic resistance</keyword>
<gene>
    <name evidence="16" type="ORF">PAN31108_04169</name>
</gene>
<feature type="transmembrane region" description="Helical" evidence="14">
    <location>
        <begin position="682"/>
        <end position="705"/>
    </location>
</feature>
<organism evidence="16 17">
    <name type="scientific">Pandoraea anhela</name>
    <dbReference type="NCBI Taxonomy" id="2508295"/>
    <lineage>
        <taxon>Bacteria</taxon>
        <taxon>Pseudomonadati</taxon>
        <taxon>Pseudomonadota</taxon>
        <taxon>Betaproteobacteria</taxon>
        <taxon>Burkholderiales</taxon>
        <taxon>Burkholderiaceae</taxon>
        <taxon>Pandoraea</taxon>
    </lineage>
</organism>
<dbReference type="Pfam" id="PF12704">
    <property type="entry name" value="MacB_PCD"/>
    <property type="match status" value="1"/>
</dbReference>
<sequence length="722" mass="77269">MSSAMTQASQSSEATTDIGGVGPHPMLALTGITRRFPSGERDVVVLRDVNLTIDAGEIVAIMGASGSGKSTLMNILGCLDHPSAGSYRVAGRETRELDADALAQLRREHFGFIFQRYHLLPHLDAASNVEMPSVYTGTPHAARRARSIMLLERLGLADRTAHRPSQLSGGQQQRVSIARALMNGGEVILADEPTGALDTRSGREVIRILKELNALGHTVIIVTHDETVAAHARRIIEIRDGEIVADRQNTPVEVAPDAPTDAASTLSTSSTSSTSSTVSSPDAAPDETPQEVAVAAASAASPTDPASVNASHGGAIPPRRWTGGIGRFAEAFRMAWIALVSHRLRTFLTMLGIIIGITSVVSIVAIGEGAKRYMLAEIGSIGTNTINIYPGKDWGDNRATAIQTLVPEDVQALSEQVYVDSATPETARSLLLRYRNIDASAMVTGVGEHFFQVRGLKIGQGIAFGPDEVRRQAQVAVIDQNTRRKLFGANPNPLGEVIFVGNLPCVVIGVTVEKKSAFGDTKSLNIWVPYTTAAGRLFGQRNVDSITVRVRDGQPSKAAEKSLETLMTQRHGRKDFFTYNMDSVVKTVEKTSQSLTLLLSLIAVISLVVGGIGVMNIMIVSVTERTREIGIRMAVGARQSDIMQQFLVEAVMVCLIGGAIGIALSFGASFLFSLFVEKWKMVFSMGSVVTAFLCSTLIGVVFGFMPARNAARLDPVEALARD</sequence>
<feature type="transmembrane region" description="Helical" evidence="14">
    <location>
        <begin position="650"/>
        <end position="675"/>
    </location>
</feature>
<evidence type="ECO:0000256" key="2">
    <source>
        <dbReference type="ARBA" id="ARBA00022448"/>
    </source>
</evidence>
<dbReference type="InterPro" id="IPR003439">
    <property type="entry name" value="ABC_transporter-like_ATP-bd"/>
</dbReference>
<comment type="subcellular location">
    <subcellularLocation>
        <location evidence="1">Cell inner membrane</location>
        <topology evidence="1">Multi-pass membrane protein</topology>
    </subcellularLocation>
</comment>
<accession>A0A5E4XY74</accession>
<evidence type="ECO:0000256" key="7">
    <source>
        <dbReference type="ARBA" id="ARBA00022840"/>
    </source>
</evidence>
<dbReference type="PROSITE" id="PS50893">
    <property type="entry name" value="ABC_TRANSPORTER_2"/>
    <property type="match status" value="1"/>
</dbReference>
<dbReference type="SMART" id="SM00382">
    <property type="entry name" value="AAA"/>
    <property type="match status" value="1"/>
</dbReference>
<feature type="transmembrane region" description="Helical" evidence="14">
    <location>
        <begin position="347"/>
        <end position="366"/>
    </location>
</feature>
<evidence type="ECO:0000256" key="1">
    <source>
        <dbReference type="ARBA" id="ARBA00004429"/>
    </source>
</evidence>
<dbReference type="InterPro" id="IPR027417">
    <property type="entry name" value="P-loop_NTPase"/>
</dbReference>
<evidence type="ECO:0000256" key="5">
    <source>
        <dbReference type="ARBA" id="ARBA00022692"/>
    </source>
</evidence>